<protein>
    <submittedName>
        <fullName evidence="2">Uncharacterized protein</fullName>
    </submittedName>
</protein>
<reference evidence="2 3" key="1">
    <citation type="journal article" date="2021" name="Elife">
        <title>Chloroplast acquisition without the gene transfer in kleptoplastic sea slugs, Plakobranchus ocellatus.</title>
        <authorList>
            <person name="Maeda T."/>
            <person name="Takahashi S."/>
            <person name="Yoshida T."/>
            <person name="Shimamura S."/>
            <person name="Takaki Y."/>
            <person name="Nagai Y."/>
            <person name="Toyoda A."/>
            <person name="Suzuki Y."/>
            <person name="Arimoto A."/>
            <person name="Ishii H."/>
            <person name="Satoh N."/>
            <person name="Nishiyama T."/>
            <person name="Hasebe M."/>
            <person name="Maruyama T."/>
            <person name="Minagawa J."/>
            <person name="Obokata J."/>
            <person name="Shigenobu S."/>
        </authorList>
    </citation>
    <scope>NUCLEOTIDE SEQUENCE [LARGE SCALE GENOMIC DNA]</scope>
</reference>
<keyword evidence="1" id="KW-0812">Transmembrane</keyword>
<organism evidence="2 3">
    <name type="scientific">Elysia marginata</name>
    <dbReference type="NCBI Taxonomy" id="1093978"/>
    <lineage>
        <taxon>Eukaryota</taxon>
        <taxon>Metazoa</taxon>
        <taxon>Spiralia</taxon>
        <taxon>Lophotrochozoa</taxon>
        <taxon>Mollusca</taxon>
        <taxon>Gastropoda</taxon>
        <taxon>Heterobranchia</taxon>
        <taxon>Euthyneura</taxon>
        <taxon>Panpulmonata</taxon>
        <taxon>Sacoglossa</taxon>
        <taxon>Placobranchoidea</taxon>
        <taxon>Plakobranchidae</taxon>
        <taxon>Elysia</taxon>
    </lineage>
</organism>
<comment type="caution">
    <text evidence="2">The sequence shown here is derived from an EMBL/GenBank/DDBJ whole genome shotgun (WGS) entry which is preliminary data.</text>
</comment>
<dbReference type="EMBL" id="BMAT01003075">
    <property type="protein sequence ID" value="GFS19556.1"/>
    <property type="molecule type" value="Genomic_DNA"/>
</dbReference>
<keyword evidence="1" id="KW-1133">Transmembrane helix</keyword>
<dbReference type="AlphaFoldDB" id="A0AAV4JDT9"/>
<gene>
    <name evidence="2" type="ORF">ElyMa_001547900</name>
</gene>
<evidence type="ECO:0000256" key="1">
    <source>
        <dbReference type="SAM" id="Phobius"/>
    </source>
</evidence>
<name>A0AAV4JDT9_9GAST</name>
<evidence type="ECO:0000313" key="2">
    <source>
        <dbReference type="EMBL" id="GFS19556.1"/>
    </source>
</evidence>
<keyword evidence="1" id="KW-0472">Membrane</keyword>
<evidence type="ECO:0000313" key="3">
    <source>
        <dbReference type="Proteomes" id="UP000762676"/>
    </source>
</evidence>
<feature type="transmembrane region" description="Helical" evidence="1">
    <location>
        <begin position="25"/>
        <end position="49"/>
    </location>
</feature>
<keyword evidence="3" id="KW-1185">Reference proteome</keyword>
<dbReference type="Proteomes" id="UP000762676">
    <property type="component" value="Unassembled WGS sequence"/>
</dbReference>
<proteinExistence type="predicted"/>
<sequence length="142" mass="15033">MESVPKFIVSTAVETISAAAAASHVFVPLAASAASVAAVAAAAVGVVCITRPRPDANTAHHFPENISKFPARYTVNGKVDGGIQHYHRVCYGRESGQTWKGGGAGEREVVVIITTTCGKKIVLNFKKSVPQKKKKTLSKEMK</sequence>
<accession>A0AAV4JDT9</accession>